<evidence type="ECO:0000313" key="2">
    <source>
        <dbReference type="EMBL" id="KAK5058713.1"/>
    </source>
</evidence>
<keyword evidence="3" id="KW-1185">Reference proteome</keyword>
<name>A0AAV9NLJ8_9EURO</name>
<evidence type="ECO:0000256" key="1">
    <source>
        <dbReference type="SAM" id="MobiDB-lite"/>
    </source>
</evidence>
<dbReference type="AlphaFoldDB" id="A0AAV9NLJ8"/>
<feature type="compositionally biased region" description="Basic and acidic residues" evidence="1">
    <location>
        <begin position="203"/>
        <end position="217"/>
    </location>
</feature>
<feature type="compositionally biased region" description="Basic and acidic residues" evidence="1">
    <location>
        <begin position="237"/>
        <end position="255"/>
    </location>
</feature>
<gene>
    <name evidence="2" type="ORF">LTR84_010977</name>
</gene>
<proteinExistence type="predicted"/>
<dbReference type="EMBL" id="JAVRRD010000005">
    <property type="protein sequence ID" value="KAK5058713.1"/>
    <property type="molecule type" value="Genomic_DNA"/>
</dbReference>
<dbReference type="Proteomes" id="UP001358417">
    <property type="component" value="Unassembled WGS sequence"/>
</dbReference>
<feature type="compositionally biased region" description="Polar residues" evidence="1">
    <location>
        <begin position="256"/>
        <end position="265"/>
    </location>
</feature>
<dbReference type="RefSeq" id="XP_064709236.1">
    <property type="nucleotide sequence ID" value="XM_064854510.1"/>
</dbReference>
<feature type="compositionally biased region" description="Polar residues" evidence="1">
    <location>
        <begin position="218"/>
        <end position="234"/>
    </location>
</feature>
<dbReference type="GeneID" id="89979131"/>
<reference evidence="2 3" key="1">
    <citation type="submission" date="2023-08" db="EMBL/GenBank/DDBJ databases">
        <title>Black Yeasts Isolated from many extreme environments.</title>
        <authorList>
            <person name="Coleine C."/>
            <person name="Stajich J.E."/>
            <person name="Selbmann L."/>
        </authorList>
    </citation>
    <scope>NUCLEOTIDE SEQUENCE [LARGE SCALE GENOMIC DNA]</scope>
    <source>
        <strain evidence="2 3">CCFEE 5792</strain>
    </source>
</reference>
<accession>A0AAV9NLJ8</accession>
<feature type="compositionally biased region" description="Low complexity" evidence="1">
    <location>
        <begin position="170"/>
        <end position="202"/>
    </location>
</feature>
<feature type="compositionally biased region" description="Basic residues" evidence="1">
    <location>
        <begin position="160"/>
        <end position="169"/>
    </location>
</feature>
<feature type="region of interest" description="Disordered" evidence="1">
    <location>
        <begin position="29"/>
        <end position="59"/>
    </location>
</feature>
<comment type="caution">
    <text evidence="2">The sequence shown here is derived from an EMBL/GenBank/DDBJ whole genome shotgun (WGS) entry which is preliminary data.</text>
</comment>
<organism evidence="2 3">
    <name type="scientific">Exophiala bonariae</name>
    <dbReference type="NCBI Taxonomy" id="1690606"/>
    <lineage>
        <taxon>Eukaryota</taxon>
        <taxon>Fungi</taxon>
        <taxon>Dikarya</taxon>
        <taxon>Ascomycota</taxon>
        <taxon>Pezizomycotina</taxon>
        <taxon>Eurotiomycetes</taxon>
        <taxon>Chaetothyriomycetidae</taxon>
        <taxon>Chaetothyriales</taxon>
        <taxon>Herpotrichiellaceae</taxon>
        <taxon>Exophiala</taxon>
    </lineage>
</organism>
<sequence length="377" mass="42194">MGELDVASVVASILAALNNSINIFQRLGGKKKRKTNARPARPSEEEEWQEKSLTNRPSEVKHRYNSHVAKHGHRFEVGDETAHFSLAHTLLVLNTGLVNFLNHALSKDSKTRTTSRRALFNLSETATMETLTTLGQLSSRLSLSLSPEGRYGSIEDEATKHHRRRRRHSPSGPSGHSRPHISPLLADGGWVRSKSGSSVVSRAEARRARNTMEESPSRSKSTPSLLKSSVSQPDISGDIRERRRKEGEVRHDRPTNSEQLTQLRSQPSLLIVSADSFEHHFPQAASSGRLQKAPHARVGARPKTRPISTATFLTTSTKIGEIPESKWHDRVLSPEELASRKMPYVVPPPLDAGEPRRKMKGFRFWKKDEKKQEVLAH</sequence>
<feature type="region of interest" description="Disordered" evidence="1">
    <location>
        <begin position="145"/>
        <end position="265"/>
    </location>
</feature>
<evidence type="ECO:0000313" key="3">
    <source>
        <dbReference type="Proteomes" id="UP001358417"/>
    </source>
</evidence>
<protein>
    <submittedName>
        <fullName evidence="2">Uncharacterized protein</fullName>
    </submittedName>
</protein>